<dbReference type="EMBL" id="JACLCP010000001">
    <property type="protein sequence ID" value="MBC2843855.1"/>
    <property type="molecule type" value="Genomic_DNA"/>
</dbReference>
<feature type="transmembrane region" description="Helical" evidence="1">
    <location>
        <begin position="37"/>
        <end position="56"/>
    </location>
</feature>
<evidence type="ECO:0008006" key="4">
    <source>
        <dbReference type="Google" id="ProtNLM"/>
    </source>
</evidence>
<feature type="transmembrane region" description="Helical" evidence="1">
    <location>
        <begin position="12"/>
        <end position="31"/>
    </location>
</feature>
<feature type="transmembrane region" description="Helical" evidence="1">
    <location>
        <begin position="68"/>
        <end position="86"/>
    </location>
</feature>
<accession>A0A842IMH7</accession>
<keyword evidence="1" id="KW-0812">Transmembrane</keyword>
<protein>
    <recommendedName>
        <fullName evidence="4">Oligosaccharide repeat unit polymerase</fullName>
    </recommendedName>
</protein>
<dbReference type="RefSeq" id="WP_185787565.1">
    <property type="nucleotide sequence ID" value="NZ_JACLCP010000001.1"/>
</dbReference>
<proteinExistence type="predicted"/>
<sequence length="426" mass="49782">MTEKITIKISNLIEQAILLSMLCLVFLYDVFVESIGVLDEFIGILALIVIIFMLLVKKRITLFKNEMIIGFLLISVVLLGFTSNYFSCHKGYCTDSIAIFADSITFSKAFIAYFAVRLLSQKFDSEKTLKKVSKYSEIVFYILILYVILDLIFKIYPRENRYGLNSIELFFRHTSRYAFAFSFIFLVLLSKHYKKKIGLLFLIIFIGALSLRVKYFGFVFISMIFLFYGKKLIRTPKPVFFWSLGILITLMVFIFKEKILMYFSFENLEDAWSRAVVLYYSFIIGADYFPLGTGFGTYSSYYSGAYYSWVYDLYGISNVYGIKRTYWKFIADQYWPMILGQFGYIGLMSMLFVMYNYLVLFLNVVKTHVHNNKNYFLYLSVLLGLLMLLIDSTSDAIFSQQRAVAIFIYFALVMNTVKNRENITNK</sequence>
<keyword evidence="1" id="KW-1133">Transmembrane helix</keyword>
<feature type="transmembrane region" description="Helical" evidence="1">
    <location>
        <begin position="239"/>
        <end position="255"/>
    </location>
</feature>
<evidence type="ECO:0000313" key="2">
    <source>
        <dbReference type="EMBL" id="MBC2843855.1"/>
    </source>
</evidence>
<feature type="transmembrane region" description="Helical" evidence="1">
    <location>
        <begin position="276"/>
        <end position="298"/>
    </location>
</feature>
<feature type="transmembrane region" description="Helical" evidence="1">
    <location>
        <begin position="98"/>
        <end position="118"/>
    </location>
</feature>
<organism evidence="2 3">
    <name type="scientific">Winogradskyella flava</name>
    <dbReference type="NCBI Taxonomy" id="1884876"/>
    <lineage>
        <taxon>Bacteria</taxon>
        <taxon>Pseudomonadati</taxon>
        <taxon>Bacteroidota</taxon>
        <taxon>Flavobacteriia</taxon>
        <taxon>Flavobacteriales</taxon>
        <taxon>Flavobacteriaceae</taxon>
        <taxon>Winogradskyella</taxon>
    </lineage>
</organism>
<evidence type="ECO:0000313" key="3">
    <source>
        <dbReference type="Proteomes" id="UP000533900"/>
    </source>
</evidence>
<dbReference type="AlphaFoldDB" id="A0A842IMH7"/>
<feature type="transmembrane region" description="Helical" evidence="1">
    <location>
        <begin position="334"/>
        <end position="355"/>
    </location>
</feature>
<feature type="transmembrane region" description="Helical" evidence="1">
    <location>
        <begin position="138"/>
        <end position="156"/>
    </location>
</feature>
<name>A0A842IMH7_9FLAO</name>
<evidence type="ECO:0000256" key="1">
    <source>
        <dbReference type="SAM" id="Phobius"/>
    </source>
</evidence>
<dbReference type="Proteomes" id="UP000533900">
    <property type="component" value="Unassembled WGS sequence"/>
</dbReference>
<feature type="transmembrane region" description="Helical" evidence="1">
    <location>
        <begin position="176"/>
        <end position="193"/>
    </location>
</feature>
<gene>
    <name evidence="2" type="ORF">H7F21_02030</name>
</gene>
<reference evidence="2" key="1">
    <citation type="submission" date="2020-08" db="EMBL/GenBank/DDBJ databases">
        <title>Winogradskyella ouciana sp. nov., isolated from the hadal seawater of the Mariana Trench.</title>
        <authorList>
            <person name="He X."/>
        </authorList>
    </citation>
    <scope>NUCLEOTIDE SEQUENCE [LARGE SCALE GENOMIC DNA]</scope>
    <source>
        <strain evidence="2">KCTC 52348</strain>
    </source>
</reference>
<keyword evidence="3" id="KW-1185">Reference proteome</keyword>
<feature type="transmembrane region" description="Helical" evidence="1">
    <location>
        <begin position="200"/>
        <end position="227"/>
    </location>
</feature>
<keyword evidence="1" id="KW-0472">Membrane</keyword>
<feature type="transmembrane region" description="Helical" evidence="1">
    <location>
        <begin position="375"/>
        <end position="392"/>
    </location>
</feature>
<comment type="caution">
    <text evidence="2">The sequence shown here is derived from an EMBL/GenBank/DDBJ whole genome shotgun (WGS) entry which is preliminary data.</text>
</comment>